<gene>
    <name evidence="2" type="ORF">DACRYDRAFT_114968</name>
</gene>
<dbReference type="RefSeq" id="XP_040630487.1">
    <property type="nucleotide sequence ID" value="XM_040769918.1"/>
</dbReference>
<feature type="compositionally biased region" description="Pro residues" evidence="1">
    <location>
        <begin position="19"/>
        <end position="28"/>
    </location>
</feature>
<dbReference type="AlphaFoldDB" id="M5GEU2"/>
<feature type="compositionally biased region" description="Basic residues" evidence="1">
    <location>
        <begin position="155"/>
        <end position="170"/>
    </location>
</feature>
<proteinExistence type="predicted"/>
<sequence length="263" mass="28292">MPFQFTFSLPSLPLLNPWRPTPPPPTPPRLSTRGGWMPSSHTPSVQLTEAEAQGWVQVTSNSTSRIRARDDPGEDQPPAKRRRTIGSTVVDMLSYALLRSGGAPSPSPSSHTAVSQETEPPAYDTLDHPPDLPLSPVPMPGSKRRPRSLSPEARRRVHGHPAGRKQRAGKQRVTLTPGTAGFNPFRPSGSPRTGGFTGSVGVASQEEEGVVGSVPSVIDLQMSRMDSTLQALLAEGAKALGQEIVLPEDGEEFEQDTDDWEDA</sequence>
<evidence type="ECO:0000313" key="3">
    <source>
        <dbReference type="Proteomes" id="UP000030653"/>
    </source>
</evidence>
<evidence type="ECO:0000313" key="2">
    <source>
        <dbReference type="EMBL" id="EJU03593.1"/>
    </source>
</evidence>
<organism evidence="2 3">
    <name type="scientific">Dacryopinax primogenitus (strain DJM 731)</name>
    <name type="common">Brown rot fungus</name>
    <dbReference type="NCBI Taxonomy" id="1858805"/>
    <lineage>
        <taxon>Eukaryota</taxon>
        <taxon>Fungi</taxon>
        <taxon>Dikarya</taxon>
        <taxon>Basidiomycota</taxon>
        <taxon>Agaricomycotina</taxon>
        <taxon>Dacrymycetes</taxon>
        <taxon>Dacrymycetales</taxon>
        <taxon>Dacrymycetaceae</taxon>
        <taxon>Dacryopinax</taxon>
    </lineage>
</organism>
<keyword evidence="3" id="KW-1185">Reference proteome</keyword>
<name>M5GEU2_DACPD</name>
<dbReference type="STRING" id="1858805.M5GEU2"/>
<dbReference type="HOGENOM" id="CLU_1057769_0_0_1"/>
<dbReference type="GeneID" id="63684980"/>
<feature type="compositionally biased region" description="Low complexity" evidence="1">
    <location>
        <begin position="199"/>
        <end position="208"/>
    </location>
</feature>
<dbReference type="EMBL" id="JH795859">
    <property type="protein sequence ID" value="EJU03593.1"/>
    <property type="molecule type" value="Genomic_DNA"/>
</dbReference>
<feature type="region of interest" description="Disordered" evidence="1">
    <location>
        <begin position="1"/>
        <end position="208"/>
    </location>
</feature>
<feature type="compositionally biased region" description="Polar residues" evidence="1">
    <location>
        <begin position="56"/>
        <end position="65"/>
    </location>
</feature>
<dbReference type="Proteomes" id="UP000030653">
    <property type="component" value="Unassembled WGS sequence"/>
</dbReference>
<dbReference type="OrthoDB" id="2507743at2759"/>
<evidence type="ECO:0000256" key="1">
    <source>
        <dbReference type="SAM" id="MobiDB-lite"/>
    </source>
</evidence>
<accession>M5GEU2</accession>
<protein>
    <submittedName>
        <fullName evidence="2">Uncharacterized protein</fullName>
    </submittedName>
</protein>
<reference evidence="2 3" key="1">
    <citation type="journal article" date="2012" name="Science">
        <title>The Paleozoic origin of enzymatic lignin decomposition reconstructed from 31 fungal genomes.</title>
        <authorList>
            <person name="Floudas D."/>
            <person name="Binder M."/>
            <person name="Riley R."/>
            <person name="Barry K."/>
            <person name="Blanchette R.A."/>
            <person name="Henrissat B."/>
            <person name="Martinez A.T."/>
            <person name="Otillar R."/>
            <person name="Spatafora J.W."/>
            <person name="Yadav J.S."/>
            <person name="Aerts A."/>
            <person name="Benoit I."/>
            <person name="Boyd A."/>
            <person name="Carlson A."/>
            <person name="Copeland A."/>
            <person name="Coutinho P.M."/>
            <person name="de Vries R.P."/>
            <person name="Ferreira P."/>
            <person name="Findley K."/>
            <person name="Foster B."/>
            <person name="Gaskell J."/>
            <person name="Glotzer D."/>
            <person name="Gorecki P."/>
            <person name="Heitman J."/>
            <person name="Hesse C."/>
            <person name="Hori C."/>
            <person name="Igarashi K."/>
            <person name="Jurgens J.A."/>
            <person name="Kallen N."/>
            <person name="Kersten P."/>
            <person name="Kohler A."/>
            <person name="Kuees U."/>
            <person name="Kumar T.K.A."/>
            <person name="Kuo A."/>
            <person name="LaButti K."/>
            <person name="Larrondo L.F."/>
            <person name="Lindquist E."/>
            <person name="Ling A."/>
            <person name="Lombard V."/>
            <person name="Lucas S."/>
            <person name="Lundell T."/>
            <person name="Martin R."/>
            <person name="McLaughlin D.J."/>
            <person name="Morgenstern I."/>
            <person name="Morin E."/>
            <person name="Murat C."/>
            <person name="Nagy L.G."/>
            <person name="Nolan M."/>
            <person name="Ohm R.A."/>
            <person name="Patyshakuliyeva A."/>
            <person name="Rokas A."/>
            <person name="Ruiz-Duenas F.J."/>
            <person name="Sabat G."/>
            <person name="Salamov A."/>
            <person name="Samejima M."/>
            <person name="Schmutz J."/>
            <person name="Slot J.C."/>
            <person name="St John F."/>
            <person name="Stenlid J."/>
            <person name="Sun H."/>
            <person name="Sun S."/>
            <person name="Syed K."/>
            <person name="Tsang A."/>
            <person name="Wiebenga A."/>
            <person name="Young D."/>
            <person name="Pisabarro A."/>
            <person name="Eastwood D.C."/>
            <person name="Martin F."/>
            <person name="Cullen D."/>
            <person name="Grigoriev I.V."/>
            <person name="Hibbett D.S."/>
        </authorList>
    </citation>
    <scope>NUCLEOTIDE SEQUENCE [LARGE SCALE GENOMIC DNA]</scope>
    <source>
        <strain evidence="2 3">DJM-731 SS1</strain>
    </source>
</reference>